<feature type="compositionally biased region" description="Basic and acidic residues" evidence="6">
    <location>
        <begin position="330"/>
        <end position="344"/>
    </location>
</feature>
<dbReference type="PANTHER" id="PTHR12893:SF0">
    <property type="entry name" value="GRASP65"/>
    <property type="match status" value="1"/>
</dbReference>
<protein>
    <recommendedName>
        <fullName evidence="7">PDZ GRASP-type domain-containing protein</fullName>
    </recommendedName>
</protein>
<feature type="compositionally biased region" description="Basic and acidic residues" evidence="6">
    <location>
        <begin position="375"/>
        <end position="386"/>
    </location>
</feature>
<feature type="compositionally biased region" description="Low complexity" evidence="6">
    <location>
        <begin position="262"/>
        <end position="278"/>
    </location>
</feature>
<dbReference type="Gene3D" id="2.30.42.10">
    <property type="match status" value="2"/>
</dbReference>
<sequence length="399" mass="44586">MGAHSSKSPPNGGLRVHRVYPNGPGDVAGIEPFFDYVLDADGYTYTDDSDETLNLFTKYVSDHENQQICLNVYNARKKSIREVFIVPQKWDGIGFLGLTLKFGLFNCLDEGAHIVHVYDKSPAQKAGLMPITDYLLGTNLQLFFDLDCVRIHVANQVDKEVVLIVYNSVTETVRRAVIVPRDNWGGKGTLGCDLAKGYIHRIPYVKSLFTYPSIETYSTYDSNNPGEVVDTIDLSIGNVDNYYNNSLNTTLRQDDSQRQEGAETAQAEAPATTASAGQSNVQLEVKFGGSGEPLSEHESHQGDLQSDHTQSDYQYQHHQQPPRSDDEDQKPDHHVSDEQEHDPDANYESSDSYKPPTMLNLQSDYINLDIIDKHKANPDLSPKEAAEVNQLDKGQLFQL</sequence>
<reference evidence="8" key="1">
    <citation type="submission" date="2022-07" db="EMBL/GenBank/DDBJ databases">
        <title>Evaluation of T. orientalis genome assembly methods using nanopore sequencing and analysis of variation between genomes.</title>
        <authorList>
            <person name="Yam J."/>
            <person name="Micallef M.L."/>
            <person name="Liu M."/>
            <person name="Djordjevic S.P."/>
            <person name="Bogema D.R."/>
            <person name="Jenkins C."/>
        </authorList>
    </citation>
    <scope>NUCLEOTIDE SEQUENCE</scope>
    <source>
        <strain evidence="8">Goon Nure</strain>
    </source>
</reference>
<evidence type="ECO:0000313" key="9">
    <source>
        <dbReference type="Proteomes" id="UP000244811"/>
    </source>
</evidence>
<organism evidence="8 9">
    <name type="scientific">Theileria orientalis</name>
    <dbReference type="NCBI Taxonomy" id="68886"/>
    <lineage>
        <taxon>Eukaryota</taxon>
        <taxon>Sar</taxon>
        <taxon>Alveolata</taxon>
        <taxon>Apicomplexa</taxon>
        <taxon>Aconoidasida</taxon>
        <taxon>Piroplasmida</taxon>
        <taxon>Theileriidae</taxon>
        <taxon>Theileria</taxon>
    </lineage>
</organism>
<evidence type="ECO:0000313" key="8">
    <source>
        <dbReference type="EMBL" id="UKK01393.1"/>
    </source>
</evidence>
<dbReference type="InterPro" id="IPR024958">
    <property type="entry name" value="GRASP_PDZ"/>
</dbReference>
<comment type="subcellular location">
    <subcellularLocation>
        <location evidence="1">Golgi apparatus membrane</location>
    </subcellularLocation>
</comment>
<feature type="binding site" evidence="5">
    <location>
        <position position="17"/>
    </location>
    <ligand>
        <name>Zn(2+)</name>
        <dbReference type="ChEBI" id="CHEBI:29105"/>
    </ligand>
</feature>
<dbReference type="InterPro" id="IPR007583">
    <property type="entry name" value="GRASP55_65"/>
</dbReference>
<evidence type="ECO:0000256" key="3">
    <source>
        <dbReference type="ARBA" id="ARBA00023034"/>
    </source>
</evidence>
<dbReference type="SUPFAM" id="SSF50156">
    <property type="entry name" value="PDZ domain-like"/>
    <property type="match status" value="1"/>
</dbReference>
<accession>A0A976MBD7</accession>
<dbReference type="Proteomes" id="UP000244811">
    <property type="component" value="Chromosome 3"/>
</dbReference>
<dbReference type="GO" id="GO:0007030">
    <property type="term" value="P:Golgi organization"/>
    <property type="evidence" value="ECO:0007669"/>
    <property type="project" value="TreeGrafter"/>
</dbReference>
<proteinExistence type="predicted"/>
<dbReference type="GO" id="GO:0000139">
    <property type="term" value="C:Golgi membrane"/>
    <property type="evidence" value="ECO:0007669"/>
    <property type="project" value="UniProtKB-SubCell"/>
</dbReference>
<feature type="compositionally biased region" description="Basic and acidic residues" evidence="6">
    <location>
        <begin position="252"/>
        <end position="261"/>
    </location>
</feature>
<gene>
    <name evidence="8" type="ORF">MACK_002207</name>
</gene>
<feature type="region of interest" description="Disordered" evidence="6">
    <location>
        <begin position="250"/>
        <end position="360"/>
    </location>
</feature>
<dbReference type="EMBL" id="CP056070">
    <property type="protein sequence ID" value="UKK01393.1"/>
    <property type="molecule type" value="Genomic_DNA"/>
</dbReference>
<keyword evidence="2" id="KW-0677">Repeat</keyword>
<dbReference type="GO" id="GO:0046872">
    <property type="term" value="F:metal ion binding"/>
    <property type="evidence" value="ECO:0007669"/>
    <property type="project" value="UniProtKB-KW"/>
</dbReference>
<name>A0A976MBD7_THEOR</name>
<keyword evidence="3" id="KW-0333">Golgi apparatus</keyword>
<evidence type="ECO:0000256" key="2">
    <source>
        <dbReference type="ARBA" id="ARBA00022737"/>
    </source>
</evidence>
<evidence type="ECO:0000256" key="1">
    <source>
        <dbReference type="ARBA" id="ARBA00004394"/>
    </source>
</evidence>
<dbReference type="InterPro" id="IPR036034">
    <property type="entry name" value="PDZ_sf"/>
</dbReference>
<dbReference type="Pfam" id="PF04495">
    <property type="entry name" value="GRASP55_65"/>
    <property type="match status" value="1"/>
</dbReference>
<dbReference type="PANTHER" id="PTHR12893">
    <property type="entry name" value="GOLGI REASSEMBLY STACKING PROTEIN GRASP"/>
    <property type="match status" value="1"/>
</dbReference>
<dbReference type="AlphaFoldDB" id="A0A976MBD7"/>
<evidence type="ECO:0000256" key="4">
    <source>
        <dbReference type="ARBA" id="ARBA00023136"/>
    </source>
</evidence>
<keyword evidence="5" id="KW-0862">Zinc</keyword>
<feature type="domain" description="PDZ GRASP-type" evidence="7">
    <location>
        <begin position="70"/>
        <end position="204"/>
    </location>
</feature>
<feature type="compositionally biased region" description="Basic and acidic residues" evidence="6">
    <location>
        <begin position="294"/>
        <end position="310"/>
    </location>
</feature>
<keyword evidence="4" id="KW-0472">Membrane</keyword>
<feature type="compositionally biased region" description="Polar residues" evidence="6">
    <location>
        <begin position="311"/>
        <end position="322"/>
    </location>
</feature>
<keyword evidence="5" id="KW-0479">Metal-binding</keyword>
<feature type="region of interest" description="Disordered" evidence="6">
    <location>
        <begin position="375"/>
        <end position="399"/>
    </location>
</feature>
<evidence type="ECO:0000256" key="6">
    <source>
        <dbReference type="SAM" id="MobiDB-lite"/>
    </source>
</evidence>
<evidence type="ECO:0000256" key="5">
    <source>
        <dbReference type="PIRSR" id="PIRSR607583-1"/>
    </source>
</evidence>
<evidence type="ECO:0000259" key="7">
    <source>
        <dbReference type="Pfam" id="PF04495"/>
    </source>
</evidence>